<evidence type="ECO:0000256" key="5">
    <source>
        <dbReference type="ARBA" id="ARBA00023242"/>
    </source>
</evidence>
<feature type="compositionally biased region" description="Pro residues" evidence="8">
    <location>
        <begin position="306"/>
        <end position="320"/>
    </location>
</feature>
<dbReference type="PANTHER" id="PTHR10015">
    <property type="entry name" value="HEAT SHOCK TRANSCRIPTION FACTOR"/>
    <property type="match status" value="1"/>
</dbReference>
<protein>
    <recommendedName>
        <fullName evidence="9">HSF-type DNA-binding domain-containing protein</fullName>
    </recommendedName>
</protein>
<comment type="caution">
    <text evidence="10">The sequence shown here is derived from an EMBL/GenBank/DDBJ whole genome shotgun (WGS) entry which is preliminary data.</text>
</comment>
<dbReference type="GO" id="GO:0003677">
    <property type="term" value="F:DNA binding"/>
    <property type="evidence" value="ECO:0007669"/>
    <property type="project" value="UniProtKB-KW"/>
</dbReference>
<feature type="compositionally biased region" description="Basic and acidic residues" evidence="8">
    <location>
        <begin position="1"/>
        <end position="17"/>
    </location>
</feature>
<comment type="subcellular location">
    <subcellularLocation>
        <location evidence="1">Nucleus</location>
    </subcellularLocation>
</comment>
<keyword evidence="7" id="KW-0175">Coiled coil</keyword>
<dbReference type="EMBL" id="JALLAZ020001613">
    <property type="protein sequence ID" value="KAL3771049.1"/>
    <property type="molecule type" value="Genomic_DNA"/>
</dbReference>
<keyword evidence="5" id="KW-0539">Nucleus</keyword>
<dbReference type="InterPro" id="IPR036390">
    <property type="entry name" value="WH_DNA-bd_sf"/>
</dbReference>
<keyword evidence="2" id="KW-0805">Transcription regulation</keyword>
<evidence type="ECO:0000313" key="10">
    <source>
        <dbReference type="EMBL" id="KAL3771049.1"/>
    </source>
</evidence>
<dbReference type="GO" id="GO:0005634">
    <property type="term" value="C:nucleus"/>
    <property type="evidence" value="ECO:0007669"/>
    <property type="project" value="UniProtKB-SubCell"/>
</dbReference>
<keyword evidence="3" id="KW-0238">DNA-binding</keyword>
<feature type="region of interest" description="Disordered" evidence="8">
    <location>
        <begin position="1"/>
        <end position="55"/>
    </location>
</feature>
<dbReference type="Pfam" id="PF00447">
    <property type="entry name" value="HSF_DNA-bind"/>
    <property type="match status" value="1"/>
</dbReference>
<evidence type="ECO:0000313" key="11">
    <source>
        <dbReference type="Proteomes" id="UP001530315"/>
    </source>
</evidence>
<dbReference type="Proteomes" id="UP001530315">
    <property type="component" value="Unassembled WGS sequence"/>
</dbReference>
<accession>A0ABD3N4J2</accession>
<feature type="compositionally biased region" description="Polar residues" evidence="8">
    <location>
        <begin position="20"/>
        <end position="30"/>
    </location>
</feature>
<evidence type="ECO:0000256" key="6">
    <source>
        <dbReference type="RuleBase" id="RU004020"/>
    </source>
</evidence>
<feature type="region of interest" description="Disordered" evidence="8">
    <location>
        <begin position="301"/>
        <end position="324"/>
    </location>
</feature>
<dbReference type="InterPro" id="IPR000232">
    <property type="entry name" value="HSF_DNA-bd"/>
</dbReference>
<proteinExistence type="inferred from homology"/>
<evidence type="ECO:0000259" key="9">
    <source>
        <dbReference type="SMART" id="SM00415"/>
    </source>
</evidence>
<dbReference type="Gene3D" id="1.10.10.10">
    <property type="entry name" value="Winged helix-like DNA-binding domain superfamily/Winged helix DNA-binding domain"/>
    <property type="match status" value="1"/>
</dbReference>
<dbReference type="FunFam" id="1.10.10.10:FF:000027">
    <property type="entry name" value="Heat shock transcription factor 1"/>
    <property type="match status" value="1"/>
</dbReference>
<feature type="domain" description="HSF-type DNA-binding" evidence="9">
    <location>
        <begin position="55"/>
        <end position="160"/>
    </location>
</feature>
<evidence type="ECO:0000256" key="3">
    <source>
        <dbReference type="ARBA" id="ARBA00023125"/>
    </source>
</evidence>
<gene>
    <name evidence="10" type="ORF">ACHAW5_008515</name>
</gene>
<keyword evidence="4" id="KW-0804">Transcription</keyword>
<dbReference type="SMART" id="SM00415">
    <property type="entry name" value="HSF"/>
    <property type="match status" value="1"/>
</dbReference>
<dbReference type="AlphaFoldDB" id="A0ABD3N4J2"/>
<feature type="coiled-coil region" evidence="7">
    <location>
        <begin position="177"/>
        <end position="204"/>
    </location>
</feature>
<evidence type="ECO:0000256" key="4">
    <source>
        <dbReference type="ARBA" id="ARBA00023163"/>
    </source>
</evidence>
<sequence length="491" mass="52820">MPKRRNESSDLDADHYNDAGNDTSSSGNKQSSKHNRSSPADGSEEDEPGSSNSSSIPIFLKKTYRMIETCDPSICSWTEDGEMFVVKNPEEFAAVIVPQYFDHNKFSSFARQLNFYGFRKIQTKPIRNEDFDKSTAKHVTFFNEKFKRGRYELLREIQRSTRGGGAQASFAEQAREVETLHSMVATLEGKVQDLEARWRELTMKMEREIQSKVEYAVLDLLSSRQSASQPSSAAAALQAQYMGMPSLAHPSAFQDPLMGLTPLQRAERSFGSIGARNPQLGGMPWDPSLLGSQAASIKADGAVTPTLPPHPKQKSLPPPQQGVSGLSQGAVGLHQNMQAGGGLGGLSSATASNPSMLLRNAWEDKLFSTLMMQDGVKRAASLAGLAAHNGMGGPVGVGGNGGGMGMGSVGGPSLAALAAMQHMQQQSQHHHMGMVAGHHQQQAAVAQAYMQQQQREMNRMNGIADASLSGDCLGELGNGKGGKVDKEEVQV</sequence>
<evidence type="ECO:0000256" key="8">
    <source>
        <dbReference type="SAM" id="MobiDB-lite"/>
    </source>
</evidence>
<organism evidence="10 11">
    <name type="scientific">Stephanodiscus triporus</name>
    <dbReference type="NCBI Taxonomy" id="2934178"/>
    <lineage>
        <taxon>Eukaryota</taxon>
        <taxon>Sar</taxon>
        <taxon>Stramenopiles</taxon>
        <taxon>Ochrophyta</taxon>
        <taxon>Bacillariophyta</taxon>
        <taxon>Coscinodiscophyceae</taxon>
        <taxon>Thalassiosirophycidae</taxon>
        <taxon>Stephanodiscales</taxon>
        <taxon>Stephanodiscaceae</taxon>
        <taxon>Stephanodiscus</taxon>
    </lineage>
</organism>
<dbReference type="PRINTS" id="PR00056">
    <property type="entry name" value="HSFDOMAIN"/>
</dbReference>
<dbReference type="SUPFAM" id="SSF46785">
    <property type="entry name" value="Winged helix' DNA-binding domain"/>
    <property type="match status" value="1"/>
</dbReference>
<evidence type="ECO:0000256" key="2">
    <source>
        <dbReference type="ARBA" id="ARBA00023015"/>
    </source>
</evidence>
<dbReference type="InterPro" id="IPR036388">
    <property type="entry name" value="WH-like_DNA-bd_sf"/>
</dbReference>
<evidence type="ECO:0000256" key="1">
    <source>
        <dbReference type="ARBA" id="ARBA00004123"/>
    </source>
</evidence>
<dbReference type="PANTHER" id="PTHR10015:SF206">
    <property type="entry name" value="HSF-TYPE DNA-BINDING DOMAIN-CONTAINING PROTEIN"/>
    <property type="match status" value="1"/>
</dbReference>
<keyword evidence="11" id="KW-1185">Reference proteome</keyword>
<evidence type="ECO:0000256" key="7">
    <source>
        <dbReference type="SAM" id="Coils"/>
    </source>
</evidence>
<comment type="similarity">
    <text evidence="6">Belongs to the HSF family.</text>
</comment>
<name>A0ABD3N4J2_9STRA</name>
<reference evidence="10 11" key="1">
    <citation type="submission" date="2024-10" db="EMBL/GenBank/DDBJ databases">
        <title>Updated reference genomes for cyclostephanoid diatoms.</title>
        <authorList>
            <person name="Roberts W.R."/>
            <person name="Alverson A.J."/>
        </authorList>
    </citation>
    <scope>NUCLEOTIDE SEQUENCE [LARGE SCALE GENOMIC DNA]</scope>
    <source>
        <strain evidence="10 11">AJA276-08</strain>
    </source>
</reference>